<evidence type="ECO:0000256" key="2">
    <source>
        <dbReference type="ARBA" id="ARBA00023012"/>
    </source>
</evidence>
<dbReference type="KEGG" id="tdn:Suden_1365"/>
<dbReference type="InterPro" id="IPR016032">
    <property type="entry name" value="Sig_transdc_resp-reg_C-effctor"/>
</dbReference>
<evidence type="ECO:0000256" key="1">
    <source>
        <dbReference type="ARBA" id="ARBA00022553"/>
    </source>
</evidence>
<evidence type="ECO:0000313" key="11">
    <source>
        <dbReference type="Proteomes" id="UP000002714"/>
    </source>
</evidence>
<keyword evidence="2" id="KW-0902">Two-component regulatory system</keyword>
<dbReference type="SMART" id="SM00862">
    <property type="entry name" value="Trans_reg_C"/>
    <property type="match status" value="1"/>
</dbReference>
<dbReference type="GO" id="GO:0032993">
    <property type="term" value="C:protein-DNA complex"/>
    <property type="evidence" value="ECO:0007669"/>
    <property type="project" value="TreeGrafter"/>
</dbReference>
<dbReference type="SUPFAM" id="SSF46894">
    <property type="entry name" value="C-terminal effector domain of the bipartite response regulators"/>
    <property type="match status" value="1"/>
</dbReference>
<keyword evidence="1 6" id="KW-0597">Phosphoprotein</keyword>
<dbReference type="OrthoDB" id="8912111at2"/>
<feature type="domain" description="OmpR/PhoB-type" evidence="9">
    <location>
        <begin position="124"/>
        <end position="219"/>
    </location>
</feature>
<gene>
    <name evidence="10" type="ordered locus">Suden_1365</name>
</gene>
<dbReference type="STRING" id="326298.Suden_1365"/>
<dbReference type="GO" id="GO:0005829">
    <property type="term" value="C:cytosol"/>
    <property type="evidence" value="ECO:0007669"/>
    <property type="project" value="TreeGrafter"/>
</dbReference>
<dbReference type="InterPro" id="IPR036388">
    <property type="entry name" value="WH-like_DNA-bd_sf"/>
</dbReference>
<dbReference type="Gene3D" id="6.10.250.690">
    <property type="match status" value="1"/>
</dbReference>
<protein>
    <submittedName>
        <fullName evidence="10">Two component transcriptional regulator, winged helix family</fullName>
    </submittedName>
</protein>
<dbReference type="PANTHER" id="PTHR48111">
    <property type="entry name" value="REGULATOR OF RPOS"/>
    <property type="match status" value="1"/>
</dbReference>
<dbReference type="AlphaFoldDB" id="Q30QT9"/>
<reference evidence="10 11" key="1">
    <citation type="journal article" date="2008" name="Appl. Environ. Microbiol.">
        <title>Genome of the epsilonproteobacterial chemolithoautotroph Sulfurimonas denitrificans.</title>
        <authorList>
            <person name="Sievert S.M."/>
            <person name="Scott K.M."/>
            <person name="Klotz M.G."/>
            <person name="Chain P.S.G."/>
            <person name="Hauser L.J."/>
            <person name="Hemp J."/>
            <person name="Huegler M."/>
            <person name="Land M."/>
            <person name="Lapidus A."/>
            <person name="Larimer F.W."/>
            <person name="Lucas S."/>
            <person name="Malfatti S.A."/>
            <person name="Meyer F."/>
            <person name="Paulsen I.T."/>
            <person name="Ren Q."/>
            <person name="Simon J."/>
            <person name="Bailey K."/>
            <person name="Diaz E."/>
            <person name="Fitzpatrick K.A."/>
            <person name="Glover B."/>
            <person name="Gwatney N."/>
            <person name="Korajkic A."/>
            <person name="Long A."/>
            <person name="Mobberley J.M."/>
            <person name="Pantry S.N."/>
            <person name="Pazder G."/>
            <person name="Peterson S."/>
            <person name="Quintanilla J.D."/>
            <person name="Sprinkle R."/>
            <person name="Stephens J."/>
            <person name="Thomas P."/>
            <person name="Vaughn R."/>
            <person name="Weber M.J."/>
            <person name="Wooten L.L."/>
        </authorList>
    </citation>
    <scope>NUCLEOTIDE SEQUENCE [LARGE SCALE GENOMIC DNA]</scope>
    <source>
        <strain evidence="11">ATCC 33889 / DSM 1251</strain>
    </source>
</reference>
<name>Q30QT9_SULDN</name>
<evidence type="ECO:0000259" key="9">
    <source>
        <dbReference type="PROSITE" id="PS51755"/>
    </source>
</evidence>
<dbReference type="RefSeq" id="WP_011372994.1">
    <property type="nucleotide sequence ID" value="NC_007575.1"/>
</dbReference>
<dbReference type="HOGENOM" id="CLU_000445_30_3_7"/>
<dbReference type="eggNOG" id="COG0745">
    <property type="taxonomic scope" value="Bacteria"/>
</dbReference>
<dbReference type="Pfam" id="PF00486">
    <property type="entry name" value="Trans_reg_C"/>
    <property type="match status" value="1"/>
</dbReference>
<dbReference type="InterPro" id="IPR001867">
    <property type="entry name" value="OmpR/PhoB-type_DNA-bd"/>
</dbReference>
<dbReference type="GO" id="GO:0000976">
    <property type="term" value="F:transcription cis-regulatory region binding"/>
    <property type="evidence" value="ECO:0007669"/>
    <property type="project" value="TreeGrafter"/>
</dbReference>
<evidence type="ECO:0000256" key="6">
    <source>
        <dbReference type="PROSITE-ProRule" id="PRU00169"/>
    </source>
</evidence>
<keyword evidence="5" id="KW-0804">Transcription</keyword>
<keyword evidence="3" id="KW-0805">Transcription regulation</keyword>
<feature type="DNA-binding region" description="OmpR/PhoB-type" evidence="7">
    <location>
        <begin position="124"/>
        <end position="219"/>
    </location>
</feature>
<dbReference type="Gene3D" id="3.40.50.2300">
    <property type="match status" value="1"/>
</dbReference>
<dbReference type="InterPro" id="IPR001789">
    <property type="entry name" value="Sig_transdc_resp-reg_receiver"/>
</dbReference>
<feature type="modified residue" description="4-aspartylphosphate" evidence="6">
    <location>
        <position position="51"/>
    </location>
</feature>
<proteinExistence type="predicted"/>
<evidence type="ECO:0000259" key="8">
    <source>
        <dbReference type="PROSITE" id="PS50110"/>
    </source>
</evidence>
<accession>Q30QT9</accession>
<dbReference type="PANTHER" id="PTHR48111:SF1">
    <property type="entry name" value="TWO-COMPONENT RESPONSE REGULATOR ORR33"/>
    <property type="match status" value="1"/>
</dbReference>
<dbReference type="PROSITE" id="PS51755">
    <property type="entry name" value="OMPR_PHOB"/>
    <property type="match status" value="1"/>
</dbReference>
<dbReference type="Pfam" id="PF00072">
    <property type="entry name" value="Response_reg"/>
    <property type="match status" value="1"/>
</dbReference>
<dbReference type="GO" id="GO:0006355">
    <property type="term" value="P:regulation of DNA-templated transcription"/>
    <property type="evidence" value="ECO:0007669"/>
    <property type="project" value="InterPro"/>
</dbReference>
<dbReference type="PROSITE" id="PS50110">
    <property type="entry name" value="RESPONSE_REGULATORY"/>
    <property type="match status" value="1"/>
</dbReference>
<evidence type="ECO:0000313" key="10">
    <source>
        <dbReference type="EMBL" id="ABB44642.1"/>
    </source>
</evidence>
<dbReference type="InterPro" id="IPR039420">
    <property type="entry name" value="WalR-like"/>
</dbReference>
<evidence type="ECO:0000256" key="5">
    <source>
        <dbReference type="ARBA" id="ARBA00023163"/>
    </source>
</evidence>
<dbReference type="GO" id="GO:0000156">
    <property type="term" value="F:phosphorelay response regulator activity"/>
    <property type="evidence" value="ECO:0007669"/>
    <property type="project" value="TreeGrafter"/>
</dbReference>
<organism evidence="10 11">
    <name type="scientific">Sulfurimonas denitrificans (strain ATCC 33889 / DSM 1251)</name>
    <name type="common">Thiomicrospira denitrificans (strain ATCC 33889 / DSM 1251)</name>
    <dbReference type="NCBI Taxonomy" id="326298"/>
    <lineage>
        <taxon>Bacteria</taxon>
        <taxon>Pseudomonadati</taxon>
        <taxon>Campylobacterota</taxon>
        <taxon>Epsilonproteobacteria</taxon>
        <taxon>Campylobacterales</taxon>
        <taxon>Sulfurimonadaceae</taxon>
        <taxon>Sulfurimonas</taxon>
    </lineage>
</organism>
<evidence type="ECO:0000256" key="4">
    <source>
        <dbReference type="ARBA" id="ARBA00023125"/>
    </source>
</evidence>
<feature type="domain" description="Response regulatory" evidence="8">
    <location>
        <begin position="2"/>
        <end position="116"/>
    </location>
</feature>
<dbReference type="SUPFAM" id="SSF52172">
    <property type="entry name" value="CheY-like"/>
    <property type="match status" value="1"/>
</dbReference>
<dbReference type="InterPro" id="IPR011006">
    <property type="entry name" value="CheY-like_superfamily"/>
</dbReference>
<keyword evidence="4 7" id="KW-0238">DNA-binding</keyword>
<dbReference type="Gene3D" id="1.10.10.10">
    <property type="entry name" value="Winged helix-like DNA-binding domain superfamily/Winged helix DNA-binding domain"/>
    <property type="match status" value="1"/>
</dbReference>
<evidence type="ECO:0000256" key="7">
    <source>
        <dbReference type="PROSITE-ProRule" id="PRU01091"/>
    </source>
</evidence>
<dbReference type="SMART" id="SM00448">
    <property type="entry name" value="REC"/>
    <property type="match status" value="1"/>
</dbReference>
<evidence type="ECO:0000256" key="3">
    <source>
        <dbReference type="ARBA" id="ARBA00023015"/>
    </source>
</evidence>
<dbReference type="EMBL" id="CP000153">
    <property type="protein sequence ID" value="ABB44642.1"/>
    <property type="molecule type" value="Genomic_DNA"/>
</dbReference>
<dbReference type="Proteomes" id="UP000002714">
    <property type="component" value="Chromosome"/>
</dbReference>
<keyword evidence="11" id="KW-1185">Reference proteome</keyword>
<sequence length="219" mass="25565">MKILYLEDDITLCDTIAEYLIEEGFDVKAVYDGEEALEQVYKESFDLFLFDVNVPKINGFKLLHELRGANILTPTIFTTSLQGINDLSMGYESGADDYIKKPFALKELLFRIKALLKREFKSQNFIIKIEDGVKFNTFTNELYIRERKTALNPKETLLLKLLLKHQNECVLLEDIYSELWTHDEPYSDMSLRTYIKNLRKLIGKEMIISIKKVGYKLVQ</sequence>